<dbReference type="GO" id="GO:0009247">
    <property type="term" value="P:glycolipid biosynthetic process"/>
    <property type="evidence" value="ECO:0007669"/>
    <property type="project" value="UniProtKB-ARBA"/>
</dbReference>
<dbReference type="AlphaFoldDB" id="A0A8J2BT38"/>
<dbReference type="PANTHER" id="PTHR30606:SF9">
    <property type="entry name" value="LIPID A BIOSYNTHESIS LAUROYLTRANSFERASE"/>
    <property type="match status" value="1"/>
</dbReference>
<proteinExistence type="predicted"/>
<evidence type="ECO:0000256" key="3">
    <source>
        <dbReference type="ARBA" id="ARBA00022519"/>
    </source>
</evidence>
<evidence type="ECO:0000256" key="2">
    <source>
        <dbReference type="ARBA" id="ARBA00022475"/>
    </source>
</evidence>
<dbReference type="GO" id="GO:0016746">
    <property type="term" value="F:acyltransferase activity"/>
    <property type="evidence" value="ECO:0007669"/>
    <property type="project" value="UniProtKB-KW"/>
</dbReference>
<keyword evidence="8" id="KW-1185">Reference proteome</keyword>
<keyword evidence="3" id="KW-0997">Cell inner membrane</keyword>
<keyword evidence="4 7" id="KW-0808">Transferase</keyword>
<evidence type="ECO:0000256" key="4">
    <source>
        <dbReference type="ARBA" id="ARBA00022679"/>
    </source>
</evidence>
<sequence length="308" mass="34400">MGGESFRPDPPADPYAHVSKRFYRAAYFQVASTLARFLPRSLLRACGGWAGWCYGRLAARRVERIAQNWKILRPGWERKLAVAAYSEFGKVLADYFFLAGRSKKTALDLIEEKRGQDHLFPMVAQGKGILLATLHMSFFELGGLAVCELGLPVVVLTLPEPDPELTRWRAQYRKRWGMDTLEVGRDPFAFVAICNAWKKGKIVAALIDRPFGGPLVDVELPGGTLCCAGSILYLAYRCGVPIVPAVVVRSSSSRYRVEAYSPISLPEGLSADQATRELARALFQVFRPVLLAYPSQWFAFALQNRRQP</sequence>
<comment type="subcellular location">
    <subcellularLocation>
        <location evidence="1">Cell inner membrane</location>
    </subcellularLocation>
</comment>
<dbReference type="PANTHER" id="PTHR30606">
    <property type="entry name" value="LIPID A BIOSYNTHESIS LAUROYL ACYLTRANSFERASE"/>
    <property type="match status" value="1"/>
</dbReference>
<keyword evidence="5" id="KW-0472">Membrane</keyword>
<dbReference type="Proteomes" id="UP000663859">
    <property type="component" value="Unassembled WGS sequence"/>
</dbReference>
<protein>
    <submittedName>
        <fullName evidence="7">Lipid A biosynthesis lauroyl acyltransferase</fullName>
        <ecNumber evidence="7">2.3.1.-</ecNumber>
    </submittedName>
</protein>
<dbReference type="GO" id="GO:0005886">
    <property type="term" value="C:plasma membrane"/>
    <property type="evidence" value="ECO:0007669"/>
    <property type="project" value="UniProtKB-SubCell"/>
</dbReference>
<evidence type="ECO:0000256" key="6">
    <source>
        <dbReference type="ARBA" id="ARBA00023315"/>
    </source>
</evidence>
<evidence type="ECO:0000313" key="8">
    <source>
        <dbReference type="Proteomes" id="UP000663859"/>
    </source>
</evidence>
<dbReference type="EC" id="2.3.1.-" evidence="7"/>
<keyword evidence="6 7" id="KW-0012">Acyltransferase</keyword>
<comment type="caution">
    <text evidence="7">The sequence shown here is derived from an EMBL/GenBank/DDBJ whole genome shotgun (WGS) entry which is preliminary data.</text>
</comment>
<evidence type="ECO:0000256" key="1">
    <source>
        <dbReference type="ARBA" id="ARBA00004533"/>
    </source>
</evidence>
<dbReference type="CDD" id="cd07984">
    <property type="entry name" value="LPLAT_LABLAT-like"/>
    <property type="match status" value="1"/>
</dbReference>
<organism evidence="7 8">
    <name type="scientific">Candidatus Methylacidithermus pantelleriae</name>
    <dbReference type="NCBI Taxonomy" id="2744239"/>
    <lineage>
        <taxon>Bacteria</taxon>
        <taxon>Pseudomonadati</taxon>
        <taxon>Verrucomicrobiota</taxon>
        <taxon>Methylacidiphilae</taxon>
        <taxon>Methylacidiphilales</taxon>
        <taxon>Methylacidiphilaceae</taxon>
        <taxon>Candidatus Methylacidithermus</taxon>
    </lineage>
</organism>
<dbReference type="EMBL" id="CAJNOB010000019">
    <property type="protein sequence ID" value="CAF0698354.1"/>
    <property type="molecule type" value="Genomic_DNA"/>
</dbReference>
<evidence type="ECO:0000313" key="7">
    <source>
        <dbReference type="EMBL" id="CAF0698354.1"/>
    </source>
</evidence>
<keyword evidence="2" id="KW-1003">Cell membrane</keyword>
<dbReference type="InterPro" id="IPR004960">
    <property type="entry name" value="LipA_acyltrans"/>
</dbReference>
<name>A0A8J2BT38_9BACT</name>
<evidence type="ECO:0000256" key="5">
    <source>
        <dbReference type="ARBA" id="ARBA00023136"/>
    </source>
</evidence>
<accession>A0A8J2BT38</accession>
<gene>
    <name evidence="7" type="ORF">MPNT_260019</name>
</gene>
<dbReference type="Pfam" id="PF03279">
    <property type="entry name" value="Lip_A_acyltrans"/>
    <property type="match status" value="1"/>
</dbReference>
<reference evidence="7" key="1">
    <citation type="submission" date="2021-02" db="EMBL/GenBank/DDBJ databases">
        <authorList>
            <person name="Cremers G."/>
            <person name="Picone N."/>
        </authorList>
    </citation>
    <scope>NUCLEOTIDE SEQUENCE</scope>
    <source>
        <strain evidence="7">PQ17</strain>
    </source>
</reference>
<dbReference type="RefSeq" id="WP_174583299.1">
    <property type="nucleotide sequence ID" value="NZ_CAJNOB010000019.1"/>
</dbReference>